<reference evidence="2" key="1">
    <citation type="journal article" date="2019" name="Microbiol. Resour. Announc.">
        <title>Complete Genome Sequence of Halomonas olivaria, a Moderately Halophilic Bacterium Isolated from Olive Processing Effluents, Obtained by Nanopore Sequencing.</title>
        <authorList>
            <person name="Nagata S."/>
            <person name="Ii K.M."/>
            <person name="Tsukimi T."/>
            <person name="Miura M.C."/>
            <person name="Galipon J."/>
            <person name="Arakawa K."/>
        </authorList>
    </citation>
    <scope>NUCLEOTIDE SEQUENCE [LARGE SCALE GENOMIC DNA]</scope>
    <source>
        <strain evidence="2">TYRC17</strain>
    </source>
</reference>
<proteinExistence type="predicted"/>
<evidence type="ECO:0000313" key="2">
    <source>
        <dbReference type="Proteomes" id="UP000289555"/>
    </source>
</evidence>
<accession>A0ABM7GKA6</accession>
<gene>
    <name evidence="1" type="ORF">HORIV_46740</name>
</gene>
<keyword evidence="2" id="KW-1185">Reference proteome</keyword>
<dbReference type="SUPFAM" id="SSF53335">
    <property type="entry name" value="S-adenosyl-L-methionine-dependent methyltransferases"/>
    <property type="match status" value="1"/>
</dbReference>
<dbReference type="InterPro" id="IPR029063">
    <property type="entry name" value="SAM-dependent_MTases_sf"/>
</dbReference>
<dbReference type="EMBL" id="AP019416">
    <property type="protein sequence ID" value="BBI52253.1"/>
    <property type="molecule type" value="Genomic_DNA"/>
</dbReference>
<sequence>MAVPASRNAFLPDTAGMAEKNHGSQKLILDCLASEVLLQRGVARLPSKFTVGEATPGYHLASQESEGFSSRIDVDHYATYELLHPAYARQVVAMAEDVIAFGGDAASGEAIDIGSGPEPLLMLTELLPGLGVTAIEPDSVAIAHLRAATKELPRIKWYFGDFLDIELGRVHRS</sequence>
<name>A0ABM7GKA6_9GAMM</name>
<dbReference type="Proteomes" id="UP000289555">
    <property type="component" value="Chromosome"/>
</dbReference>
<protein>
    <submittedName>
        <fullName evidence="1">Uncharacterized protein</fullName>
    </submittedName>
</protein>
<evidence type="ECO:0000313" key="1">
    <source>
        <dbReference type="EMBL" id="BBI52253.1"/>
    </source>
</evidence>
<organism evidence="1 2">
    <name type="scientific">Vreelandella olivaria</name>
    <dbReference type="NCBI Taxonomy" id="390919"/>
    <lineage>
        <taxon>Bacteria</taxon>
        <taxon>Pseudomonadati</taxon>
        <taxon>Pseudomonadota</taxon>
        <taxon>Gammaproteobacteria</taxon>
        <taxon>Oceanospirillales</taxon>
        <taxon>Halomonadaceae</taxon>
        <taxon>Vreelandella</taxon>
    </lineage>
</organism>